<evidence type="ECO:0000313" key="2">
    <source>
        <dbReference type="EMBL" id="QCE04486.1"/>
    </source>
</evidence>
<sequence>MLAAKPPTVTVTTLRVLSTSALALLATTPPLRVVRNTVAPFPLLVSSSDHQNHCRLPSQPPSTTE</sequence>
<gene>
    <name evidence="2" type="ORF">DEO72_LG8g2522</name>
</gene>
<keyword evidence="3" id="KW-1185">Reference proteome</keyword>
<reference evidence="2 3" key="1">
    <citation type="submission" date="2019-04" db="EMBL/GenBank/DDBJ databases">
        <title>An improved genome assembly and genetic linkage map for asparagus bean, Vigna unguiculata ssp. sesquipedialis.</title>
        <authorList>
            <person name="Xia Q."/>
            <person name="Zhang R."/>
            <person name="Dong Y."/>
        </authorList>
    </citation>
    <scope>NUCLEOTIDE SEQUENCE [LARGE SCALE GENOMIC DNA]</scope>
    <source>
        <tissue evidence="2">Leaf</tissue>
    </source>
</reference>
<dbReference type="Proteomes" id="UP000501690">
    <property type="component" value="Linkage Group LG8"/>
</dbReference>
<name>A0A4D6MSP4_VIGUN</name>
<evidence type="ECO:0008006" key="4">
    <source>
        <dbReference type="Google" id="ProtNLM"/>
    </source>
</evidence>
<evidence type="ECO:0000256" key="1">
    <source>
        <dbReference type="SAM" id="SignalP"/>
    </source>
</evidence>
<keyword evidence="1" id="KW-0732">Signal</keyword>
<accession>A0A4D6MSP4</accession>
<protein>
    <recommendedName>
        <fullName evidence="4">Secreted protein</fullName>
    </recommendedName>
</protein>
<dbReference type="AlphaFoldDB" id="A0A4D6MSP4"/>
<feature type="chain" id="PRO_5020027866" description="Secreted protein" evidence="1">
    <location>
        <begin position="24"/>
        <end position="65"/>
    </location>
</feature>
<proteinExistence type="predicted"/>
<feature type="signal peptide" evidence="1">
    <location>
        <begin position="1"/>
        <end position="23"/>
    </location>
</feature>
<evidence type="ECO:0000313" key="3">
    <source>
        <dbReference type="Proteomes" id="UP000501690"/>
    </source>
</evidence>
<dbReference type="EMBL" id="CP039352">
    <property type="protein sequence ID" value="QCE04486.1"/>
    <property type="molecule type" value="Genomic_DNA"/>
</dbReference>
<organism evidence="2 3">
    <name type="scientific">Vigna unguiculata</name>
    <name type="common">Cowpea</name>
    <dbReference type="NCBI Taxonomy" id="3917"/>
    <lineage>
        <taxon>Eukaryota</taxon>
        <taxon>Viridiplantae</taxon>
        <taxon>Streptophyta</taxon>
        <taxon>Embryophyta</taxon>
        <taxon>Tracheophyta</taxon>
        <taxon>Spermatophyta</taxon>
        <taxon>Magnoliopsida</taxon>
        <taxon>eudicotyledons</taxon>
        <taxon>Gunneridae</taxon>
        <taxon>Pentapetalae</taxon>
        <taxon>rosids</taxon>
        <taxon>fabids</taxon>
        <taxon>Fabales</taxon>
        <taxon>Fabaceae</taxon>
        <taxon>Papilionoideae</taxon>
        <taxon>50 kb inversion clade</taxon>
        <taxon>NPAAA clade</taxon>
        <taxon>indigoferoid/millettioid clade</taxon>
        <taxon>Phaseoleae</taxon>
        <taxon>Vigna</taxon>
    </lineage>
</organism>